<dbReference type="EMBL" id="JBHSJF010000001">
    <property type="protein sequence ID" value="MFC5066598.1"/>
    <property type="molecule type" value="Genomic_DNA"/>
</dbReference>
<keyword evidence="1" id="KW-0472">Membrane</keyword>
<dbReference type="InterPro" id="IPR007251">
    <property type="entry name" value="Iron_permease_Fet4"/>
</dbReference>
<protein>
    <submittedName>
        <fullName evidence="2">Low affinity iron permease family protein</fullName>
    </submittedName>
</protein>
<reference evidence="3" key="1">
    <citation type="journal article" date="2019" name="Int. J. Syst. Evol. Microbiol.">
        <title>The Global Catalogue of Microorganisms (GCM) 10K type strain sequencing project: providing services to taxonomists for standard genome sequencing and annotation.</title>
        <authorList>
            <consortium name="The Broad Institute Genomics Platform"/>
            <consortium name="The Broad Institute Genome Sequencing Center for Infectious Disease"/>
            <person name="Wu L."/>
            <person name="Ma J."/>
        </authorList>
    </citation>
    <scope>NUCLEOTIDE SEQUENCE [LARGE SCALE GENOMIC DNA]</scope>
    <source>
        <strain evidence="3">CGMCC 1.16444</strain>
    </source>
</reference>
<dbReference type="Proteomes" id="UP001595796">
    <property type="component" value="Unassembled WGS sequence"/>
</dbReference>
<feature type="transmembrane region" description="Helical" evidence="1">
    <location>
        <begin position="47"/>
        <end position="66"/>
    </location>
</feature>
<evidence type="ECO:0000313" key="2">
    <source>
        <dbReference type="EMBL" id="MFC5066598.1"/>
    </source>
</evidence>
<name>A0ABV9YXQ9_9HYPH</name>
<proteinExistence type="predicted"/>
<evidence type="ECO:0000313" key="3">
    <source>
        <dbReference type="Proteomes" id="UP001595796"/>
    </source>
</evidence>
<feature type="transmembrane region" description="Helical" evidence="1">
    <location>
        <begin position="21"/>
        <end position="41"/>
    </location>
</feature>
<accession>A0ABV9YXQ9</accession>
<sequence length="141" mass="15626">MTISETFSKAANKVAYWTGRPTTFAACVGIIILWAIIGPLFGFSDTWQLIINTGTTIITFLMVFLIQNTQNRDGLAIQTKLDELIRVSSAQNRFVGIEKLTDEELEELRAKCEARAKSEEADEVVEGVNEDVRKKIAASIG</sequence>
<keyword evidence="3" id="KW-1185">Reference proteome</keyword>
<comment type="caution">
    <text evidence="2">The sequence shown here is derived from an EMBL/GenBank/DDBJ whole genome shotgun (WGS) entry which is preliminary data.</text>
</comment>
<dbReference type="RefSeq" id="WP_114955376.1">
    <property type="nucleotide sequence ID" value="NZ_JBHSJF010000001.1"/>
</dbReference>
<keyword evidence="1" id="KW-0812">Transmembrane</keyword>
<dbReference type="Pfam" id="PF04120">
    <property type="entry name" value="Iron_permease"/>
    <property type="match status" value="1"/>
</dbReference>
<organism evidence="2 3">
    <name type="scientific">Flaviflagellibacter deserti</name>
    <dbReference type="NCBI Taxonomy" id="2267266"/>
    <lineage>
        <taxon>Bacteria</taxon>
        <taxon>Pseudomonadati</taxon>
        <taxon>Pseudomonadota</taxon>
        <taxon>Alphaproteobacteria</taxon>
        <taxon>Hyphomicrobiales</taxon>
        <taxon>Flaviflagellibacter</taxon>
    </lineage>
</organism>
<evidence type="ECO:0000256" key="1">
    <source>
        <dbReference type="SAM" id="Phobius"/>
    </source>
</evidence>
<gene>
    <name evidence="2" type="ORF">ACFPFW_01050</name>
</gene>
<keyword evidence="1" id="KW-1133">Transmembrane helix</keyword>